<feature type="coiled-coil region" evidence="1">
    <location>
        <begin position="51"/>
        <end position="85"/>
    </location>
</feature>
<comment type="caution">
    <text evidence="3">The sequence shown here is derived from an EMBL/GenBank/DDBJ whole genome shotgun (WGS) entry which is preliminary data.</text>
</comment>
<dbReference type="AlphaFoldDB" id="A0AAN7VTY3"/>
<name>A0AAN7VTY3_9PEZI</name>
<organism evidence="3 4">
    <name type="scientific">Elasticomyces elasticus</name>
    <dbReference type="NCBI Taxonomy" id="574655"/>
    <lineage>
        <taxon>Eukaryota</taxon>
        <taxon>Fungi</taxon>
        <taxon>Dikarya</taxon>
        <taxon>Ascomycota</taxon>
        <taxon>Pezizomycotina</taxon>
        <taxon>Dothideomycetes</taxon>
        <taxon>Dothideomycetidae</taxon>
        <taxon>Mycosphaerellales</taxon>
        <taxon>Teratosphaeriaceae</taxon>
        <taxon>Elasticomyces</taxon>
    </lineage>
</organism>
<evidence type="ECO:0000256" key="2">
    <source>
        <dbReference type="SAM" id="MobiDB-lite"/>
    </source>
</evidence>
<gene>
    <name evidence="3" type="ORF">LTR97_010351</name>
</gene>
<accession>A0AAN7VTY3</accession>
<feature type="compositionally biased region" description="Low complexity" evidence="2">
    <location>
        <begin position="180"/>
        <end position="197"/>
    </location>
</feature>
<dbReference type="EMBL" id="JAVRQU010000018">
    <property type="protein sequence ID" value="KAK5692875.1"/>
    <property type="molecule type" value="Genomic_DNA"/>
</dbReference>
<sequence>MTKRKVVEELPHPILITAKPINVFDLPFELLRDPSWQISTWYRVNAQSRALEKAWADIAALEQQVATLKEELKEAEEDRDEHFEIAECMLSGHDYMDSINGVVTVPAPISTSQTSAKPPMPEQRSLPVTEDENLDPVLRASHIPKNFVVPTIEPTSSPPLSVSSEDDHVAETHDDRKVGEQQVGEQQVAEQQVAEQPQAEHDVEERDVEESEAEESEAEEQEAGDDLEVVNEQEVQGLGAGGYYAAEQQFEDEEGMGLDQKVMEHDVGEQEVMEQDVGEQVVVAFDGEEEDDLNAAMIMSMEM</sequence>
<feature type="compositionally biased region" description="Polar residues" evidence="2">
    <location>
        <begin position="153"/>
        <end position="163"/>
    </location>
</feature>
<protein>
    <submittedName>
        <fullName evidence="3">Uncharacterized protein</fullName>
    </submittedName>
</protein>
<dbReference type="Proteomes" id="UP001310594">
    <property type="component" value="Unassembled WGS sequence"/>
</dbReference>
<keyword evidence="1" id="KW-0175">Coiled coil</keyword>
<reference evidence="3" key="1">
    <citation type="submission" date="2023-08" db="EMBL/GenBank/DDBJ databases">
        <title>Black Yeasts Isolated from many extreme environments.</title>
        <authorList>
            <person name="Coleine C."/>
            <person name="Stajich J.E."/>
            <person name="Selbmann L."/>
        </authorList>
    </citation>
    <scope>NUCLEOTIDE SEQUENCE</scope>
    <source>
        <strain evidence="3">CCFEE 5810</strain>
    </source>
</reference>
<proteinExistence type="predicted"/>
<feature type="compositionally biased region" description="Basic and acidic residues" evidence="2">
    <location>
        <begin position="165"/>
        <end position="179"/>
    </location>
</feature>
<feature type="compositionally biased region" description="Acidic residues" evidence="2">
    <location>
        <begin position="205"/>
        <end position="229"/>
    </location>
</feature>
<evidence type="ECO:0000256" key="1">
    <source>
        <dbReference type="SAM" id="Coils"/>
    </source>
</evidence>
<feature type="region of interest" description="Disordered" evidence="2">
    <location>
        <begin position="149"/>
        <end position="229"/>
    </location>
</feature>
<evidence type="ECO:0000313" key="3">
    <source>
        <dbReference type="EMBL" id="KAK5692875.1"/>
    </source>
</evidence>
<evidence type="ECO:0000313" key="4">
    <source>
        <dbReference type="Proteomes" id="UP001310594"/>
    </source>
</evidence>